<name>A0A6J7A7H7_9ZZZZ</name>
<dbReference type="AlphaFoldDB" id="A0A6J7A7H7"/>
<accession>A0A6J7A7H7</accession>
<protein>
    <submittedName>
        <fullName evidence="1">Unannotated protein</fullName>
    </submittedName>
</protein>
<gene>
    <name evidence="1" type="ORF">UFOPK3204_00690</name>
</gene>
<dbReference type="EMBL" id="CAFABK010000023">
    <property type="protein sequence ID" value="CAB4828528.1"/>
    <property type="molecule type" value="Genomic_DNA"/>
</dbReference>
<organism evidence="1">
    <name type="scientific">freshwater metagenome</name>
    <dbReference type="NCBI Taxonomy" id="449393"/>
    <lineage>
        <taxon>unclassified sequences</taxon>
        <taxon>metagenomes</taxon>
        <taxon>ecological metagenomes</taxon>
    </lineage>
</organism>
<dbReference type="InterPro" id="IPR021555">
    <property type="entry name" value="DUF3000"/>
</dbReference>
<dbReference type="Pfam" id="PF11452">
    <property type="entry name" value="DUF3000"/>
    <property type="match status" value="1"/>
</dbReference>
<reference evidence="1" key="1">
    <citation type="submission" date="2020-05" db="EMBL/GenBank/DDBJ databases">
        <authorList>
            <person name="Chiriac C."/>
            <person name="Salcher M."/>
            <person name="Ghai R."/>
            <person name="Kavagutti S V."/>
        </authorList>
    </citation>
    <scope>NUCLEOTIDE SEQUENCE</scope>
</reference>
<sequence>MRSVPPTGDAFAEALVRVRACEVRPEFRLDEAPAPSRLAPSAMALTVESADPDVDHASGRFVLLHDPDGVDEWAGTFRAVIFVRAALEQDLVGDPLLHEVGWTWLIESLAATGAECTQAGGTITCSSGQSFGSMSDRPTDGFVEIRASWTPITSDGSPVEFVMDRHVGAWIELLAHAAGLMPMPNGITQVIAPRRRKRG</sequence>
<proteinExistence type="predicted"/>
<evidence type="ECO:0000313" key="1">
    <source>
        <dbReference type="EMBL" id="CAB4828528.1"/>
    </source>
</evidence>